<dbReference type="STRING" id="318479.A0A0N4UNZ7"/>
<gene>
    <name evidence="2" type="ORF">DME_LOCUS10715</name>
</gene>
<evidence type="ECO:0000313" key="5">
    <source>
        <dbReference type="WBParaSite" id="DME_0000966301-mRNA-1"/>
    </source>
</evidence>
<dbReference type="OrthoDB" id="6513042at2759"/>
<protein>
    <submittedName>
        <fullName evidence="5">CUE domain-containing protein</fullName>
    </submittedName>
</protein>
<dbReference type="Pfam" id="PF25359">
    <property type="entry name" value="PH_met_RdRP"/>
    <property type="match status" value="1"/>
</dbReference>
<dbReference type="Proteomes" id="UP000038040">
    <property type="component" value="Unplaced"/>
</dbReference>
<evidence type="ECO:0000313" key="2">
    <source>
        <dbReference type="EMBL" id="VDN60742.1"/>
    </source>
</evidence>
<name>A0A0N4UNZ7_DRAME</name>
<dbReference type="WBParaSite" id="DME_0000966301-mRNA-1">
    <property type="protein sequence ID" value="DME_0000966301-mRNA-1"/>
    <property type="gene ID" value="DME_0000966301"/>
</dbReference>
<proteinExistence type="predicted"/>
<dbReference type="InterPro" id="IPR057493">
    <property type="entry name" value="PH_RdRP-assoc"/>
</dbReference>
<evidence type="ECO:0000313" key="4">
    <source>
        <dbReference type="Proteomes" id="UP000274756"/>
    </source>
</evidence>
<dbReference type="AlphaFoldDB" id="A0A0N4UNZ7"/>
<evidence type="ECO:0000313" key="3">
    <source>
        <dbReference type="Proteomes" id="UP000038040"/>
    </source>
</evidence>
<organism evidence="3 5">
    <name type="scientific">Dracunculus medinensis</name>
    <name type="common">Guinea worm</name>
    <dbReference type="NCBI Taxonomy" id="318479"/>
    <lineage>
        <taxon>Eukaryota</taxon>
        <taxon>Metazoa</taxon>
        <taxon>Ecdysozoa</taxon>
        <taxon>Nematoda</taxon>
        <taxon>Chromadorea</taxon>
        <taxon>Rhabditida</taxon>
        <taxon>Spirurina</taxon>
        <taxon>Dracunculoidea</taxon>
        <taxon>Dracunculidae</taxon>
        <taxon>Dracunculus</taxon>
    </lineage>
</organism>
<reference evidence="2 4" key="2">
    <citation type="submission" date="2018-11" db="EMBL/GenBank/DDBJ databases">
        <authorList>
            <consortium name="Pathogen Informatics"/>
        </authorList>
    </citation>
    <scope>NUCLEOTIDE SEQUENCE [LARGE SCALE GENOMIC DNA]</scope>
</reference>
<accession>A0A0N4UNZ7</accession>
<feature type="domain" description="PH-like" evidence="1">
    <location>
        <begin position="153"/>
        <end position="354"/>
    </location>
</feature>
<evidence type="ECO:0000259" key="1">
    <source>
        <dbReference type="Pfam" id="PF25359"/>
    </source>
</evidence>
<keyword evidence="4" id="KW-1185">Reference proteome</keyword>
<dbReference type="EMBL" id="UYYG01001239">
    <property type="protein sequence ID" value="VDN60742.1"/>
    <property type="molecule type" value="Genomic_DNA"/>
</dbReference>
<dbReference type="Proteomes" id="UP000274756">
    <property type="component" value="Unassembled WGS sequence"/>
</dbReference>
<reference evidence="5" key="1">
    <citation type="submission" date="2017-02" db="UniProtKB">
        <authorList>
            <consortium name="WormBaseParasite"/>
        </authorList>
    </citation>
    <scope>IDENTIFICATION</scope>
</reference>
<sequence>MAEKEQIEKIQELLPQFSYNKILCLLKEAGDVIERALDLINLNDSISKRQSPVFAYQTSDLSQNFYRITSNKMKIIVAEEGLPSEQIIFNITQTLSDCNCKIIQVKTLRYCLQAEYEEKFAELPVDIEFCDSFTAYKATIDFVRSFIQETGTAHDNVEFTSLAFGNMPNCGLFFLEGEYLAEKINLHDILDIGELSSWAHFEHNTRRILTFYFTIKNDTISKDDSQYVGFKLVWIVHCDSDSDEKSDYIFIHLKYPPQFLLKYASSLKEVLARSQYICFSLRKEAKQMLPNENFWINESNTNKHFTANTKKIGMYQICYKNAIISLQSTFQLFEILSGWKKRTKNRIVFGAVMKVPRREPKNRTSYEIGPFKNVCLHVKKALNATLATVNKRRQIALFNDTIPPNCVFIRKIIVTPLRILLFAPQISATKRIIRRFGEENALRCVFRDDNGKKLVESEFSCGRAQRDYFALAFLDSYSIKTLQFFGLVKLIGKRIAPTL</sequence>